<evidence type="ECO:0000313" key="3">
    <source>
        <dbReference type="Proteomes" id="UP000654370"/>
    </source>
</evidence>
<keyword evidence="3" id="KW-1185">Reference proteome</keyword>
<dbReference type="Pfam" id="PF11937">
    <property type="entry name" value="DUF3455"/>
    <property type="match status" value="1"/>
</dbReference>
<dbReference type="OrthoDB" id="1859733at2759"/>
<comment type="caution">
    <text evidence="2">The sequence shown here is derived from an EMBL/GenBank/DDBJ whole genome shotgun (WGS) entry which is preliminary data.</text>
</comment>
<dbReference type="PANTHER" id="PTHR35567:SF1">
    <property type="entry name" value="CONSERVED FUNGAL PROTEIN (AFU_ORTHOLOGUE AFUA_1G14230)"/>
    <property type="match status" value="1"/>
</dbReference>
<dbReference type="PANTHER" id="PTHR35567">
    <property type="entry name" value="MALATE DEHYDROGENASE (AFU_ORTHOLOGUE AFUA_2G13800)"/>
    <property type="match status" value="1"/>
</dbReference>
<reference evidence="2" key="1">
    <citation type="submission" date="2020-12" db="EMBL/GenBank/DDBJ databases">
        <title>Metabolic potential, ecology and presence of endohyphal bacteria is reflected in genomic diversity of Mucoromycotina.</title>
        <authorList>
            <person name="Muszewska A."/>
            <person name="Okrasinska A."/>
            <person name="Steczkiewicz K."/>
            <person name="Drgas O."/>
            <person name="Orlowska M."/>
            <person name="Perlinska-Lenart U."/>
            <person name="Aleksandrzak-Piekarczyk T."/>
            <person name="Szatraj K."/>
            <person name="Zielenkiewicz U."/>
            <person name="Pilsyk S."/>
            <person name="Malc E."/>
            <person name="Mieczkowski P."/>
            <person name="Kruszewska J.S."/>
            <person name="Biernat P."/>
            <person name="Pawlowska J."/>
        </authorList>
    </citation>
    <scope>NUCLEOTIDE SEQUENCE</scope>
    <source>
        <strain evidence="2">WA0000067209</strain>
    </source>
</reference>
<evidence type="ECO:0008006" key="4">
    <source>
        <dbReference type="Google" id="ProtNLM"/>
    </source>
</evidence>
<dbReference type="Proteomes" id="UP000654370">
    <property type="component" value="Unassembled WGS sequence"/>
</dbReference>
<sequence>MSWTFAQIIVIFTVISSVCMAAPVVSSNNVARSYLQLLTRDEGSAAAATPNIMFPENAQLKFSLAAEGTQNYTCDASTSTWVNIGALAHLSNSSLEYDPTKLVGFHYFVNETGTLSPEWDLSRSQPNNDGNNFVVATKIGQFTSPDGPQNVPWLLVQGKEGGLARFVMRAQTKGGVPHTPNCDPSQSAPLLVVPYTSIYIFFD</sequence>
<protein>
    <recommendedName>
        <fullName evidence="4">Malate dehydrogenase</fullName>
    </recommendedName>
</protein>
<dbReference type="EMBL" id="JAEPQZ010000008">
    <property type="protein sequence ID" value="KAG2178063.1"/>
    <property type="molecule type" value="Genomic_DNA"/>
</dbReference>
<feature type="chain" id="PRO_5034034033" description="Malate dehydrogenase" evidence="1">
    <location>
        <begin position="22"/>
        <end position="203"/>
    </location>
</feature>
<organism evidence="2 3">
    <name type="scientific">Mortierella isabellina</name>
    <name type="common">Filamentous fungus</name>
    <name type="synonym">Umbelopsis isabellina</name>
    <dbReference type="NCBI Taxonomy" id="91625"/>
    <lineage>
        <taxon>Eukaryota</taxon>
        <taxon>Fungi</taxon>
        <taxon>Fungi incertae sedis</taxon>
        <taxon>Mucoromycota</taxon>
        <taxon>Mucoromycotina</taxon>
        <taxon>Umbelopsidomycetes</taxon>
        <taxon>Umbelopsidales</taxon>
        <taxon>Umbelopsidaceae</taxon>
        <taxon>Umbelopsis</taxon>
    </lineage>
</organism>
<evidence type="ECO:0000313" key="2">
    <source>
        <dbReference type="EMBL" id="KAG2178063.1"/>
    </source>
</evidence>
<dbReference type="AlphaFoldDB" id="A0A8H7PQJ8"/>
<dbReference type="InterPro" id="IPR021851">
    <property type="entry name" value="DUF3455"/>
</dbReference>
<name>A0A8H7PQJ8_MORIS</name>
<accession>A0A8H7PQJ8</accession>
<evidence type="ECO:0000256" key="1">
    <source>
        <dbReference type="SAM" id="SignalP"/>
    </source>
</evidence>
<keyword evidence="1" id="KW-0732">Signal</keyword>
<feature type="signal peptide" evidence="1">
    <location>
        <begin position="1"/>
        <end position="21"/>
    </location>
</feature>
<proteinExistence type="predicted"/>
<gene>
    <name evidence="2" type="ORF">INT43_003316</name>
</gene>